<comment type="similarity">
    <text evidence="1">Belongs to the sigma-70 factor family. ECF subfamily.</text>
</comment>
<evidence type="ECO:0000256" key="1">
    <source>
        <dbReference type="ARBA" id="ARBA00010641"/>
    </source>
</evidence>
<keyword evidence="4" id="KW-0238">DNA-binding</keyword>
<feature type="domain" description="RNA polymerase sigma factor 70 region 4 type 2" evidence="7">
    <location>
        <begin position="95"/>
        <end position="146"/>
    </location>
</feature>
<dbReference type="InterPro" id="IPR013249">
    <property type="entry name" value="RNA_pol_sigma70_r4_t2"/>
</dbReference>
<dbReference type="EMBL" id="CP000473">
    <property type="protein sequence ID" value="ABJ83501.1"/>
    <property type="molecule type" value="Genomic_DNA"/>
</dbReference>
<dbReference type="InterPro" id="IPR036388">
    <property type="entry name" value="WH-like_DNA-bd_sf"/>
</dbReference>
<dbReference type="InterPro" id="IPR007627">
    <property type="entry name" value="RNA_pol_sigma70_r2"/>
</dbReference>
<keyword evidence="3" id="KW-0731">Sigma factor</keyword>
<dbReference type="NCBIfam" id="TIGR02937">
    <property type="entry name" value="sigma70-ECF"/>
    <property type="match status" value="1"/>
</dbReference>
<dbReference type="Pfam" id="PF04542">
    <property type="entry name" value="Sigma70_r2"/>
    <property type="match status" value="1"/>
</dbReference>
<dbReference type="HOGENOM" id="CLU_047691_3_3_0"/>
<dbReference type="STRING" id="234267.Acid_2512"/>
<keyword evidence="5" id="KW-0804">Transcription</keyword>
<dbReference type="AlphaFoldDB" id="Q024S5"/>
<dbReference type="InterPro" id="IPR039425">
    <property type="entry name" value="RNA_pol_sigma-70-like"/>
</dbReference>
<evidence type="ECO:0000259" key="6">
    <source>
        <dbReference type="Pfam" id="PF04542"/>
    </source>
</evidence>
<dbReference type="InterPro" id="IPR013324">
    <property type="entry name" value="RNA_pol_sigma_r3/r4-like"/>
</dbReference>
<dbReference type="SUPFAM" id="SSF88946">
    <property type="entry name" value="Sigma2 domain of RNA polymerase sigma factors"/>
    <property type="match status" value="1"/>
</dbReference>
<accession>Q024S5</accession>
<dbReference type="eggNOG" id="COG1595">
    <property type="taxonomic scope" value="Bacteria"/>
</dbReference>
<dbReference type="GO" id="GO:0016987">
    <property type="term" value="F:sigma factor activity"/>
    <property type="evidence" value="ECO:0007669"/>
    <property type="project" value="UniProtKB-KW"/>
</dbReference>
<evidence type="ECO:0000259" key="7">
    <source>
        <dbReference type="Pfam" id="PF08281"/>
    </source>
</evidence>
<feature type="domain" description="RNA polymerase sigma-70 region 2" evidence="6">
    <location>
        <begin position="4"/>
        <end position="70"/>
    </location>
</feature>
<dbReference type="GO" id="GO:0006352">
    <property type="term" value="P:DNA-templated transcription initiation"/>
    <property type="evidence" value="ECO:0007669"/>
    <property type="project" value="InterPro"/>
</dbReference>
<organism evidence="8">
    <name type="scientific">Solibacter usitatus (strain Ellin6076)</name>
    <dbReference type="NCBI Taxonomy" id="234267"/>
    <lineage>
        <taxon>Bacteria</taxon>
        <taxon>Pseudomonadati</taxon>
        <taxon>Acidobacteriota</taxon>
        <taxon>Terriglobia</taxon>
        <taxon>Bryobacterales</taxon>
        <taxon>Solibacteraceae</taxon>
        <taxon>Candidatus Solibacter</taxon>
    </lineage>
</organism>
<reference evidence="8" key="1">
    <citation type="submission" date="2006-10" db="EMBL/GenBank/DDBJ databases">
        <title>Complete sequence of Solibacter usitatus Ellin6076.</title>
        <authorList>
            <consortium name="US DOE Joint Genome Institute"/>
            <person name="Copeland A."/>
            <person name="Lucas S."/>
            <person name="Lapidus A."/>
            <person name="Barry K."/>
            <person name="Detter J.C."/>
            <person name="Glavina del Rio T."/>
            <person name="Hammon N."/>
            <person name="Israni S."/>
            <person name="Dalin E."/>
            <person name="Tice H."/>
            <person name="Pitluck S."/>
            <person name="Thompson L.S."/>
            <person name="Brettin T."/>
            <person name="Bruce D."/>
            <person name="Han C."/>
            <person name="Tapia R."/>
            <person name="Gilna P."/>
            <person name="Schmutz J."/>
            <person name="Larimer F."/>
            <person name="Land M."/>
            <person name="Hauser L."/>
            <person name="Kyrpides N."/>
            <person name="Mikhailova N."/>
            <person name="Janssen P.H."/>
            <person name="Kuske C.R."/>
            <person name="Richardson P."/>
        </authorList>
    </citation>
    <scope>NUCLEOTIDE SEQUENCE</scope>
    <source>
        <strain evidence="8">Ellin6076</strain>
    </source>
</reference>
<dbReference type="PANTHER" id="PTHR43133:SF8">
    <property type="entry name" value="RNA POLYMERASE SIGMA FACTOR HI_1459-RELATED"/>
    <property type="match status" value="1"/>
</dbReference>
<name>Q024S5_SOLUE</name>
<dbReference type="GO" id="GO:0003677">
    <property type="term" value="F:DNA binding"/>
    <property type="evidence" value="ECO:0007669"/>
    <property type="project" value="UniProtKB-KW"/>
</dbReference>
<keyword evidence="2" id="KW-0805">Transcription regulation</keyword>
<dbReference type="CDD" id="cd06171">
    <property type="entry name" value="Sigma70_r4"/>
    <property type="match status" value="1"/>
</dbReference>
<evidence type="ECO:0000313" key="8">
    <source>
        <dbReference type="EMBL" id="ABJ83501.1"/>
    </source>
</evidence>
<sequence>MEQLLTRYETPVYRMALTFLKDPGRAEDITQDIFLKLWRALPDYDGRASPGTWLYTIARNTCLSAARSASYRKTIPLESTSEPAAPAAAPSGDVELAQCIDRLPETQRTVITLFYLQERRVDEVARMLGIPEGTVKSHLYRARLALGEMMKES</sequence>
<gene>
    <name evidence="8" type="ordered locus">Acid_2512</name>
</gene>
<dbReference type="InterPro" id="IPR014284">
    <property type="entry name" value="RNA_pol_sigma-70_dom"/>
</dbReference>
<evidence type="ECO:0000256" key="3">
    <source>
        <dbReference type="ARBA" id="ARBA00023082"/>
    </source>
</evidence>
<proteinExistence type="inferred from homology"/>
<evidence type="ECO:0000256" key="2">
    <source>
        <dbReference type="ARBA" id="ARBA00023015"/>
    </source>
</evidence>
<evidence type="ECO:0000256" key="5">
    <source>
        <dbReference type="ARBA" id="ARBA00023163"/>
    </source>
</evidence>
<dbReference type="SUPFAM" id="SSF88659">
    <property type="entry name" value="Sigma3 and sigma4 domains of RNA polymerase sigma factors"/>
    <property type="match status" value="1"/>
</dbReference>
<dbReference type="PANTHER" id="PTHR43133">
    <property type="entry name" value="RNA POLYMERASE ECF-TYPE SIGMA FACTO"/>
    <property type="match status" value="1"/>
</dbReference>
<protein>
    <submittedName>
        <fullName evidence="8">RNA polymerase, sigma-24 subunit, ECF subfamily</fullName>
    </submittedName>
</protein>
<dbReference type="InterPro" id="IPR013325">
    <property type="entry name" value="RNA_pol_sigma_r2"/>
</dbReference>
<dbReference type="InParanoid" id="Q024S5"/>
<dbReference type="Gene3D" id="1.10.10.10">
    <property type="entry name" value="Winged helix-like DNA-binding domain superfamily/Winged helix DNA-binding domain"/>
    <property type="match status" value="1"/>
</dbReference>
<dbReference type="Pfam" id="PF08281">
    <property type="entry name" value="Sigma70_r4_2"/>
    <property type="match status" value="1"/>
</dbReference>
<dbReference type="KEGG" id="sus:Acid_2512"/>
<evidence type="ECO:0000256" key="4">
    <source>
        <dbReference type="ARBA" id="ARBA00023125"/>
    </source>
</evidence>
<dbReference type="Gene3D" id="1.10.1740.10">
    <property type="match status" value="1"/>
</dbReference>